<evidence type="ECO:0000313" key="10">
    <source>
        <dbReference type="Proteomes" id="UP000053593"/>
    </source>
</evidence>
<dbReference type="Pfam" id="PF07690">
    <property type="entry name" value="MFS_1"/>
    <property type="match status" value="1"/>
</dbReference>
<feature type="region of interest" description="Disordered" evidence="6">
    <location>
        <begin position="1"/>
        <end position="40"/>
    </location>
</feature>
<dbReference type="GO" id="GO:0022857">
    <property type="term" value="F:transmembrane transporter activity"/>
    <property type="evidence" value="ECO:0007669"/>
    <property type="project" value="InterPro"/>
</dbReference>
<keyword evidence="3 7" id="KW-0812">Transmembrane</keyword>
<sequence>MSALPASQSQTSIRSDSNIEKGDPIANTFNDDPDAEFGGTEERRKLEKKLVRKVDMRISILIFIYILNYIDRNNASAARLKGFEKDLHLQGQQFATLLSILYVGYILMQIPSNMLLNWMGKPSIYLPVCMMIWGTLSVLTGITHNFVGALLTRFFLGFVEAAFYPGALFLLSKWYKKEEIGVRTTLLAVGSIVSNGFGSLIASGILKGMDGKLGHAAWRWLFFIEGALTIFVAVIAIFVLPDFPDSSKFLSPIERKLAMRRMEEDAGVGDQQETEEGGMVRGLILAVTDWRMWLLALGLTSEVLALSFNAYFPTLTATLGYTSTITLLLCAPPWIFTAIVAFLWSRHSDKTQERCFHTIIPFFVGIIGFIIAIATENIAARYISLFLMALSYCGFITLFAWIPSCFPRPPTKRAVSIAAINAFSQLGNIAGSYIWDSKWGPTYRNSYAICIASAGFAIIICLFFRWDLASQNKRLEKAEQEGEKTNGFRYVL</sequence>
<evidence type="ECO:0000313" key="9">
    <source>
        <dbReference type="EMBL" id="KIK60481.1"/>
    </source>
</evidence>
<dbReference type="HOGENOM" id="CLU_001265_0_6_1"/>
<dbReference type="FunFam" id="1.20.1250.20:FF:000057">
    <property type="entry name" value="MFS general substrate transporter"/>
    <property type="match status" value="1"/>
</dbReference>
<feature type="transmembrane region" description="Helical" evidence="7">
    <location>
        <begin position="218"/>
        <end position="240"/>
    </location>
</feature>
<dbReference type="InterPro" id="IPR020846">
    <property type="entry name" value="MFS_dom"/>
</dbReference>
<evidence type="ECO:0000256" key="6">
    <source>
        <dbReference type="SAM" id="MobiDB-lite"/>
    </source>
</evidence>
<evidence type="ECO:0000256" key="5">
    <source>
        <dbReference type="ARBA" id="ARBA00023136"/>
    </source>
</evidence>
<keyword evidence="5 7" id="KW-0472">Membrane</keyword>
<name>A0A0D0BXQ8_9AGAR</name>
<feature type="transmembrane region" description="Helical" evidence="7">
    <location>
        <begin position="446"/>
        <end position="464"/>
    </location>
</feature>
<dbReference type="AlphaFoldDB" id="A0A0D0BXQ8"/>
<reference evidence="9 10" key="1">
    <citation type="submission" date="2014-04" db="EMBL/GenBank/DDBJ databases">
        <title>Evolutionary Origins and Diversification of the Mycorrhizal Mutualists.</title>
        <authorList>
            <consortium name="DOE Joint Genome Institute"/>
            <consortium name="Mycorrhizal Genomics Consortium"/>
            <person name="Kohler A."/>
            <person name="Kuo A."/>
            <person name="Nagy L.G."/>
            <person name="Floudas D."/>
            <person name="Copeland A."/>
            <person name="Barry K.W."/>
            <person name="Cichocki N."/>
            <person name="Veneault-Fourrey C."/>
            <person name="LaButti K."/>
            <person name="Lindquist E.A."/>
            <person name="Lipzen A."/>
            <person name="Lundell T."/>
            <person name="Morin E."/>
            <person name="Murat C."/>
            <person name="Riley R."/>
            <person name="Ohm R."/>
            <person name="Sun H."/>
            <person name="Tunlid A."/>
            <person name="Henrissat B."/>
            <person name="Grigoriev I.V."/>
            <person name="Hibbett D.S."/>
            <person name="Martin F."/>
        </authorList>
    </citation>
    <scope>NUCLEOTIDE SEQUENCE [LARGE SCALE GENOMIC DNA]</scope>
    <source>
        <strain evidence="9 10">FD-317 M1</strain>
    </source>
</reference>
<dbReference type="FunFam" id="1.20.1250.20:FF:000013">
    <property type="entry name" value="MFS general substrate transporter"/>
    <property type="match status" value="1"/>
</dbReference>
<feature type="transmembrane region" description="Helical" evidence="7">
    <location>
        <begin position="154"/>
        <end position="172"/>
    </location>
</feature>
<evidence type="ECO:0000256" key="4">
    <source>
        <dbReference type="ARBA" id="ARBA00022989"/>
    </source>
</evidence>
<dbReference type="Proteomes" id="UP000053593">
    <property type="component" value="Unassembled WGS sequence"/>
</dbReference>
<dbReference type="PANTHER" id="PTHR43791:SF6">
    <property type="entry name" value="TRANSPORTER, PUTATIVE (AFU_ORTHOLOGUE AFUA_1G16690)-RELATED"/>
    <property type="match status" value="1"/>
</dbReference>
<feature type="transmembrane region" description="Helical" evidence="7">
    <location>
        <begin position="292"/>
        <end position="312"/>
    </location>
</feature>
<dbReference type="Gene3D" id="1.20.1250.20">
    <property type="entry name" value="MFS general substrate transporter like domains"/>
    <property type="match status" value="2"/>
</dbReference>
<feature type="transmembrane region" description="Helical" evidence="7">
    <location>
        <begin position="356"/>
        <end position="374"/>
    </location>
</feature>
<feature type="transmembrane region" description="Helical" evidence="7">
    <location>
        <begin position="414"/>
        <end position="434"/>
    </location>
</feature>
<keyword evidence="10" id="KW-1185">Reference proteome</keyword>
<feature type="domain" description="Major facilitator superfamily (MFS) profile" evidence="8">
    <location>
        <begin position="57"/>
        <end position="469"/>
    </location>
</feature>
<dbReference type="PANTHER" id="PTHR43791">
    <property type="entry name" value="PERMEASE-RELATED"/>
    <property type="match status" value="1"/>
</dbReference>
<protein>
    <recommendedName>
        <fullName evidence="8">Major facilitator superfamily (MFS) profile domain-containing protein</fullName>
    </recommendedName>
</protein>
<proteinExistence type="predicted"/>
<dbReference type="GO" id="GO:0016020">
    <property type="term" value="C:membrane"/>
    <property type="evidence" value="ECO:0007669"/>
    <property type="project" value="UniProtKB-SubCell"/>
</dbReference>
<evidence type="ECO:0000256" key="3">
    <source>
        <dbReference type="ARBA" id="ARBA00022692"/>
    </source>
</evidence>
<feature type="transmembrane region" description="Helical" evidence="7">
    <location>
        <begin position="54"/>
        <end position="70"/>
    </location>
</feature>
<comment type="subcellular location">
    <subcellularLocation>
        <location evidence="1">Membrane</location>
        <topology evidence="1">Multi-pass membrane protein</topology>
    </subcellularLocation>
</comment>
<organism evidence="9 10">
    <name type="scientific">Collybiopsis luxurians FD-317 M1</name>
    <dbReference type="NCBI Taxonomy" id="944289"/>
    <lineage>
        <taxon>Eukaryota</taxon>
        <taxon>Fungi</taxon>
        <taxon>Dikarya</taxon>
        <taxon>Basidiomycota</taxon>
        <taxon>Agaricomycotina</taxon>
        <taxon>Agaricomycetes</taxon>
        <taxon>Agaricomycetidae</taxon>
        <taxon>Agaricales</taxon>
        <taxon>Marasmiineae</taxon>
        <taxon>Omphalotaceae</taxon>
        <taxon>Collybiopsis</taxon>
        <taxon>Collybiopsis luxurians</taxon>
    </lineage>
</organism>
<dbReference type="OrthoDB" id="2985014at2759"/>
<feature type="transmembrane region" description="Helical" evidence="7">
    <location>
        <begin position="122"/>
        <end position="142"/>
    </location>
</feature>
<accession>A0A0D0BXQ8</accession>
<dbReference type="PROSITE" id="PS50850">
    <property type="entry name" value="MFS"/>
    <property type="match status" value="1"/>
</dbReference>
<gene>
    <name evidence="9" type="ORF">GYMLUDRAFT_261459</name>
</gene>
<feature type="transmembrane region" description="Helical" evidence="7">
    <location>
        <begin position="184"/>
        <end position="206"/>
    </location>
</feature>
<feature type="transmembrane region" description="Helical" evidence="7">
    <location>
        <begin position="380"/>
        <end position="402"/>
    </location>
</feature>
<feature type="compositionally biased region" description="Polar residues" evidence="6">
    <location>
        <begin position="1"/>
        <end position="16"/>
    </location>
</feature>
<evidence type="ECO:0000256" key="2">
    <source>
        <dbReference type="ARBA" id="ARBA00022448"/>
    </source>
</evidence>
<keyword evidence="4 7" id="KW-1133">Transmembrane helix</keyword>
<dbReference type="InterPro" id="IPR036259">
    <property type="entry name" value="MFS_trans_sf"/>
</dbReference>
<evidence type="ECO:0000256" key="1">
    <source>
        <dbReference type="ARBA" id="ARBA00004141"/>
    </source>
</evidence>
<dbReference type="EMBL" id="KN834775">
    <property type="protein sequence ID" value="KIK60481.1"/>
    <property type="molecule type" value="Genomic_DNA"/>
</dbReference>
<evidence type="ECO:0000259" key="8">
    <source>
        <dbReference type="PROSITE" id="PS50850"/>
    </source>
</evidence>
<feature type="transmembrane region" description="Helical" evidence="7">
    <location>
        <begin position="90"/>
        <end position="110"/>
    </location>
</feature>
<dbReference type="SUPFAM" id="SSF103473">
    <property type="entry name" value="MFS general substrate transporter"/>
    <property type="match status" value="1"/>
</dbReference>
<keyword evidence="2" id="KW-0813">Transport</keyword>
<dbReference type="InterPro" id="IPR011701">
    <property type="entry name" value="MFS"/>
</dbReference>
<evidence type="ECO:0000256" key="7">
    <source>
        <dbReference type="SAM" id="Phobius"/>
    </source>
</evidence>
<feature type="transmembrane region" description="Helical" evidence="7">
    <location>
        <begin position="324"/>
        <end position="344"/>
    </location>
</feature>